<comment type="caution">
    <text evidence="2">The sequence shown here is derived from an EMBL/GenBank/DDBJ whole genome shotgun (WGS) entry which is preliminary data.</text>
</comment>
<feature type="compositionally biased region" description="Acidic residues" evidence="1">
    <location>
        <begin position="20"/>
        <end position="29"/>
    </location>
</feature>
<name>A0AAE0EUB0_9CHLO</name>
<evidence type="ECO:0000313" key="2">
    <source>
        <dbReference type="EMBL" id="KAK3240921.1"/>
    </source>
</evidence>
<protein>
    <submittedName>
        <fullName evidence="2">Uncharacterized protein</fullName>
    </submittedName>
</protein>
<evidence type="ECO:0000313" key="3">
    <source>
        <dbReference type="Proteomes" id="UP001190700"/>
    </source>
</evidence>
<feature type="region of interest" description="Disordered" evidence="1">
    <location>
        <begin position="18"/>
        <end position="58"/>
    </location>
</feature>
<dbReference type="Proteomes" id="UP001190700">
    <property type="component" value="Unassembled WGS sequence"/>
</dbReference>
<organism evidence="2 3">
    <name type="scientific">Cymbomonas tetramitiformis</name>
    <dbReference type="NCBI Taxonomy" id="36881"/>
    <lineage>
        <taxon>Eukaryota</taxon>
        <taxon>Viridiplantae</taxon>
        <taxon>Chlorophyta</taxon>
        <taxon>Pyramimonadophyceae</taxon>
        <taxon>Pyramimonadales</taxon>
        <taxon>Pyramimonadaceae</taxon>
        <taxon>Cymbomonas</taxon>
    </lineage>
</organism>
<reference evidence="2 3" key="1">
    <citation type="journal article" date="2015" name="Genome Biol. Evol.">
        <title>Comparative Genomics of a Bacterivorous Green Alga Reveals Evolutionary Causalities and Consequences of Phago-Mixotrophic Mode of Nutrition.</title>
        <authorList>
            <person name="Burns J.A."/>
            <person name="Paasch A."/>
            <person name="Narechania A."/>
            <person name="Kim E."/>
        </authorList>
    </citation>
    <scope>NUCLEOTIDE SEQUENCE [LARGE SCALE GENOMIC DNA]</scope>
    <source>
        <strain evidence="2 3">PLY_AMNH</strain>
    </source>
</reference>
<dbReference type="EMBL" id="LGRX02033516">
    <property type="protein sequence ID" value="KAK3240921.1"/>
    <property type="molecule type" value="Genomic_DNA"/>
</dbReference>
<proteinExistence type="predicted"/>
<accession>A0AAE0EUB0</accession>
<gene>
    <name evidence="2" type="ORF">CYMTET_49272</name>
</gene>
<feature type="compositionally biased region" description="Acidic residues" evidence="1">
    <location>
        <begin position="37"/>
        <end position="49"/>
    </location>
</feature>
<dbReference type="AlphaFoldDB" id="A0AAE0EUB0"/>
<keyword evidence="3" id="KW-1185">Reference proteome</keyword>
<sequence>MKTVLDEENEENVLLSFQEAAEDSSDEELLAGREEAGDNEDSSDDDEVADPPQEVDSRLPFKCPAGFQALEKPAAFITSATGVKDLFIVMLWKEDGWELGKVVKYARIESIYRVVLGGTPYVLVKGKWFP</sequence>
<evidence type="ECO:0000256" key="1">
    <source>
        <dbReference type="SAM" id="MobiDB-lite"/>
    </source>
</evidence>